<evidence type="ECO:0000259" key="3">
    <source>
        <dbReference type="Pfam" id="PF13460"/>
    </source>
</evidence>
<organism evidence="4 5">
    <name type="scientific">Bordetella ansorpii</name>
    <dbReference type="NCBI Taxonomy" id="288768"/>
    <lineage>
        <taxon>Bacteria</taxon>
        <taxon>Pseudomonadati</taxon>
        <taxon>Pseudomonadota</taxon>
        <taxon>Betaproteobacteria</taxon>
        <taxon>Burkholderiales</taxon>
        <taxon>Alcaligenaceae</taxon>
        <taxon>Bordetella</taxon>
    </lineage>
</organism>
<dbReference type="AlphaFoldDB" id="A0A157PIJ8"/>
<dbReference type="PANTHER" id="PTHR12126:SF11">
    <property type="entry name" value="NADH DEHYDROGENASE [UBIQUINONE] 1 ALPHA SUBCOMPLEX SUBUNIT 9, MITOCHONDRIAL"/>
    <property type="match status" value="1"/>
</dbReference>
<dbReference type="InterPro" id="IPR016040">
    <property type="entry name" value="NAD(P)-bd_dom"/>
</dbReference>
<dbReference type="SUPFAM" id="SSF51735">
    <property type="entry name" value="NAD(P)-binding Rossmann-fold domains"/>
    <property type="match status" value="1"/>
</dbReference>
<feature type="transmembrane region" description="Helical" evidence="2">
    <location>
        <begin position="424"/>
        <end position="442"/>
    </location>
</feature>
<feature type="region of interest" description="Disordered" evidence="1">
    <location>
        <begin position="1"/>
        <end position="21"/>
    </location>
</feature>
<feature type="transmembrane region" description="Helical" evidence="2">
    <location>
        <begin position="372"/>
        <end position="392"/>
    </location>
</feature>
<reference evidence="4 5" key="1">
    <citation type="submission" date="2016-03" db="EMBL/GenBank/DDBJ databases">
        <authorList>
            <consortium name="Pathogen Informatics"/>
        </authorList>
    </citation>
    <scope>NUCLEOTIDE SEQUENCE [LARGE SCALE GENOMIC DNA]</scope>
    <source>
        <strain evidence="4 5">NCTC13364</strain>
    </source>
</reference>
<evidence type="ECO:0000313" key="5">
    <source>
        <dbReference type="Proteomes" id="UP000077037"/>
    </source>
</evidence>
<dbReference type="Proteomes" id="UP000077037">
    <property type="component" value="Unassembled WGS sequence"/>
</dbReference>
<evidence type="ECO:0000256" key="2">
    <source>
        <dbReference type="SAM" id="Phobius"/>
    </source>
</evidence>
<dbReference type="InterPro" id="IPR036291">
    <property type="entry name" value="NAD(P)-bd_dom_sf"/>
</dbReference>
<feature type="domain" description="NAD(P)-binding" evidence="3">
    <location>
        <begin position="37"/>
        <end position="179"/>
    </location>
</feature>
<name>A0A157PIJ8_9BORD</name>
<protein>
    <submittedName>
        <fullName evidence="4">NADH dehydrogenase</fullName>
        <ecNumber evidence="4">1.6.99.3</ecNumber>
    </submittedName>
</protein>
<keyword evidence="2" id="KW-0812">Transmembrane</keyword>
<dbReference type="InterPro" id="IPR025695">
    <property type="entry name" value="DoxX-like"/>
</dbReference>
<keyword evidence="2" id="KW-0472">Membrane</keyword>
<sequence>MNRTFGETADTSGTNASGLHDRAGPCKGPRLNILICGANGFIGAALCRALVLRGHRVIKGVRQPHETGEIAIDYTADLDADAWMPRLQGVDVVINAVGIVNEHGAQTFDRVQREAPTALFDACLRAGVKRVIQLSALGAQTGDTRFLRTRLAADRHLQSLGMVHHILRPALVSGTEGTSARYFRTLASMPVHLLPAGGHQMLRPVHIDELAEVVVRLLNRDDTESFVLDVVGGAEVEYRQMLARYRASMGFPPAWRLGIPDGLMNLGATLLNRVPGSLLTRETWRMLRAGNSADAAPVAAVLGRMPAGIETFIPPGDAPALRQQALAAWRPALLRGALAITWIWTAITSAFIHPQADSLALLAGVHVHGLLAWVALYAACALDAAFGIATLLRPGRRLWAAQAALILGYSLVIAIALPEFLWHPFGPVLKNIPILALLILLFSEESES</sequence>
<dbReference type="GO" id="GO:0016491">
    <property type="term" value="F:oxidoreductase activity"/>
    <property type="evidence" value="ECO:0007669"/>
    <property type="project" value="UniProtKB-KW"/>
</dbReference>
<feature type="transmembrane region" description="Helical" evidence="2">
    <location>
        <begin position="31"/>
        <end position="52"/>
    </location>
</feature>
<dbReference type="PANTHER" id="PTHR12126">
    <property type="entry name" value="NADH-UBIQUINONE OXIDOREDUCTASE 39 KDA SUBUNIT-RELATED"/>
    <property type="match status" value="1"/>
</dbReference>
<gene>
    <name evidence="4" type="ORF">SAMEA1982600_02687</name>
</gene>
<evidence type="ECO:0000256" key="1">
    <source>
        <dbReference type="SAM" id="MobiDB-lite"/>
    </source>
</evidence>
<feature type="transmembrane region" description="Helical" evidence="2">
    <location>
        <begin position="399"/>
        <end position="418"/>
    </location>
</feature>
<dbReference type="EMBL" id="FKBS01000014">
    <property type="protein sequence ID" value="SAI33140.1"/>
    <property type="molecule type" value="Genomic_DNA"/>
</dbReference>
<dbReference type="OrthoDB" id="5292533at2"/>
<dbReference type="Pfam" id="PF13460">
    <property type="entry name" value="NAD_binding_10"/>
    <property type="match status" value="1"/>
</dbReference>
<feature type="transmembrane region" description="Helical" evidence="2">
    <location>
        <begin position="332"/>
        <end position="352"/>
    </location>
</feature>
<feature type="compositionally biased region" description="Polar residues" evidence="1">
    <location>
        <begin position="1"/>
        <end position="17"/>
    </location>
</feature>
<keyword evidence="4" id="KW-0560">Oxidoreductase</keyword>
<dbReference type="Gene3D" id="3.40.50.720">
    <property type="entry name" value="NAD(P)-binding Rossmann-like Domain"/>
    <property type="match status" value="1"/>
</dbReference>
<dbReference type="Pfam" id="PF13781">
    <property type="entry name" value="DoxX_3"/>
    <property type="match status" value="1"/>
</dbReference>
<proteinExistence type="predicted"/>
<evidence type="ECO:0000313" key="4">
    <source>
        <dbReference type="EMBL" id="SAI33140.1"/>
    </source>
</evidence>
<accession>A0A157PIJ8</accession>
<dbReference type="InterPro" id="IPR051207">
    <property type="entry name" value="ComplexI_NDUFA9_subunit"/>
</dbReference>
<keyword evidence="2" id="KW-1133">Transmembrane helix</keyword>
<dbReference type="EC" id="1.6.99.3" evidence="4"/>
<dbReference type="GO" id="GO:0044877">
    <property type="term" value="F:protein-containing complex binding"/>
    <property type="evidence" value="ECO:0007669"/>
    <property type="project" value="TreeGrafter"/>
</dbReference>